<dbReference type="EMBL" id="MCGO01000089">
    <property type="protein sequence ID" value="ORY29294.1"/>
    <property type="molecule type" value="Genomic_DNA"/>
</dbReference>
<proteinExistence type="predicted"/>
<evidence type="ECO:0000313" key="2">
    <source>
        <dbReference type="Proteomes" id="UP000193642"/>
    </source>
</evidence>
<reference evidence="1 2" key="1">
    <citation type="submission" date="2016-07" db="EMBL/GenBank/DDBJ databases">
        <title>Pervasive Adenine N6-methylation of Active Genes in Fungi.</title>
        <authorList>
            <consortium name="DOE Joint Genome Institute"/>
            <person name="Mondo S.J."/>
            <person name="Dannebaum R.O."/>
            <person name="Kuo R.C."/>
            <person name="Labutti K."/>
            <person name="Haridas S."/>
            <person name="Kuo A."/>
            <person name="Salamov A."/>
            <person name="Ahrendt S.R."/>
            <person name="Lipzen A."/>
            <person name="Sullivan W."/>
            <person name="Andreopoulos W.B."/>
            <person name="Clum A."/>
            <person name="Lindquist E."/>
            <person name="Daum C."/>
            <person name="Ramamoorthy G.K."/>
            <person name="Gryganskyi A."/>
            <person name="Culley D."/>
            <person name="Magnuson J.K."/>
            <person name="James T.Y."/>
            <person name="O'Malley M.A."/>
            <person name="Stajich J.E."/>
            <person name="Spatafora J.W."/>
            <person name="Visel A."/>
            <person name="Grigoriev I.V."/>
        </authorList>
    </citation>
    <scope>NUCLEOTIDE SEQUENCE [LARGE SCALE GENOMIC DNA]</scope>
    <source>
        <strain evidence="1 2">JEL800</strain>
    </source>
</reference>
<gene>
    <name evidence="1" type="ORF">BCR33DRAFT_579335</name>
</gene>
<accession>A0A1Y2B3I6</accession>
<sequence length="522" mass="60392">MDDQIGWESQIPEFASFCEWLVANKQNGVEWPLLEGHTWMDWARSDVRIERLKRMVEIGHSYGIMVGVDVPIAFAQQHSFRLLKNGNGKKDHLDEEVKEIQDSLDWVMKAGFDFLGTESGTSEFTHSSPETMLNWMNAAADYVSEKYDITMFIKVHCSAGQIAKGYKDPRTNEDINFNMLPHFASSSLGVLPHTVEPYALDDPAPTYGNKDFGYIREYLNFELENGQRPVVFYPETAYWVSVDIDVPLFMPMYFERRFHDLRLLASDEDNSTHKNRMDGQLIFASGWEWGYWLNDAMAARAAWNPLIEIADEKEALRQLLRPLSIHMNTEEDKKEAEDLIIEWTVLEKELLMVGKLEGKEKWEDIHRKNGHGYLEGWDTWDDVSKILGHLTQPDRLGLVEFKHGDGWFSHVKEHLWKHKKSDSVDAEYVTYVRPLLIEMDAKFTALSHKTVEIAARAPSYMHDLWDDIADAGRMTALRAHQILCLYEYIHEMKNQGRNPALAKEAMATLRTAQAIVNNREHH</sequence>
<organism evidence="1 2">
    <name type="scientific">Rhizoclosmatium globosum</name>
    <dbReference type="NCBI Taxonomy" id="329046"/>
    <lineage>
        <taxon>Eukaryota</taxon>
        <taxon>Fungi</taxon>
        <taxon>Fungi incertae sedis</taxon>
        <taxon>Chytridiomycota</taxon>
        <taxon>Chytridiomycota incertae sedis</taxon>
        <taxon>Chytridiomycetes</taxon>
        <taxon>Chytridiales</taxon>
        <taxon>Chytriomycetaceae</taxon>
        <taxon>Rhizoclosmatium</taxon>
    </lineage>
</organism>
<name>A0A1Y2B3I6_9FUNG</name>
<dbReference type="Proteomes" id="UP000193642">
    <property type="component" value="Unassembled WGS sequence"/>
</dbReference>
<evidence type="ECO:0000313" key="1">
    <source>
        <dbReference type="EMBL" id="ORY29294.1"/>
    </source>
</evidence>
<dbReference type="AlphaFoldDB" id="A0A1Y2B3I6"/>
<dbReference type="OrthoDB" id="192566at2759"/>
<keyword evidence="2" id="KW-1185">Reference proteome</keyword>
<comment type="caution">
    <text evidence="1">The sequence shown here is derived from an EMBL/GenBank/DDBJ whole genome shotgun (WGS) entry which is preliminary data.</text>
</comment>
<protein>
    <submittedName>
        <fullName evidence="1">Uncharacterized protein</fullName>
    </submittedName>
</protein>